<sequence length="108" mass="11795">LHNLLKNAIEASEDAHLAVDIIISYHTVIQDQTQWLEISIRDHGPGIPVSMENKLFEPYASNKTKGTGLGLAIVQKIVEEHGGHVWAENLLPTGASIIIRLPLEGTTP</sequence>
<organism evidence="3">
    <name type="scientific">marine sediment metagenome</name>
    <dbReference type="NCBI Taxonomy" id="412755"/>
    <lineage>
        <taxon>unclassified sequences</taxon>
        <taxon>metagenomes</taxon>
        <taxon>ecological metagenomes</taxon>
    </lineage>
</organism>
<accession>A0A0F9DHP7</accession>
<dbReference type="InterPro" id="IPR003594">
    <property type="entry name" value="HATPase_dom"/>
</dbReference>
<reference evidence="3" key="1">
    <citation type="journal article" date="2015" name="Nature">
        <title>Complex archaea that bridge the gap between prokaryotes and eukaryotes.</title>
        <authorList>
            <person name="Spang A."/>
            <person name="Saw J.H."/>
            <person name="Jorgensen S.L."/>
            <person name="Zaremba-Niedzwiedzka K."/>
            <person name="Martijn J."/>
            <person name="Lind A.E."/>
            <person name="van Eijk R."/>
            <person name="Schleper C."/>
            <person name="Guy L."/>
            <person name="Ettema T.J."/>
        </authorList>
    </citation>
    <scope>NUCLEOTIDE SEQUENCE</scope>
</reference>
<dbReference type="InterPro" id="IPR036890">
    <property type="entry name" value="HATPase_C_sf"/>
</dbReference>
<dbReference type="InterPro" id="IPR004358">
    <property type="entry name" value="Sig_transdc_His_kin-like_C"/>
</dbReference>
<protein>
    <recommendedName>
        <fullName evidence="2">Histidine kinase domain-containing protein</fullName>
    </recommendedName>
</protein>
<keyword evidence="1" id="KW-0597">Phosphoprotein</keyword>
<dbReference type="PRINTS" id="PR00344">
    <property type="entry name" value="BCTRLSENSOR"/>
</dbReference>
<dbReference type="InterPro" id="IPR005467">
    <property type="entry name" value="His_kinase_dom"/>
</dbReference>
<dbReference type="PROSITE" id="PS50109">
    <property type="entry name" value="HIS_KIN"/>
    <property type="match status" value="1"/>
</dbReference>
<feature type="domain" description="Histidine kinase" evidence="2">
    <location>
        <begin position="1"/>
        <end position="105"/>
    </location>
</feature>
<comment type="caution">
    <text evidence="3">The sequence shown here is derived from an EMBL/GenBank/DDBJ whole genome shotgun (WGS) entry which is preliminary data.</text>
</comment>
<evidence type="ECO:0000256" key="1">
    <source>
        <dbReference type="ARBA" id="ARBA00022553"/>
    </source>
</evidence>
<dbReference type="CDD" id="cd00075">
    <property type="entry name" value="HATPase"/>
    <property type="match status" value="1"/>
</dbReference>
<dbReference type="GO" id="GO:0000155">
    <property type="term" value="F:phosphorelay sensor kinase activity"/>
    <property type="evidence" value="ECO:0007669"/>
    <property type="project" value="TreeGrafter"/>
</dbReference>
<dbReference type="SMART" id="SM00387">
    <property type="entry name" value="HATPase_c"/>
    <property type="match status" value="1"/>
</dbReference>
<evidence type="ECO:0000259" key="2">
    <source>
        <dbReference type="PROSITE" id="PS50109"/>
    </source>
</evidence>
<gene>
    <name evidence="3" type="ORF">LCGC14_2276430</name>
</gene>
<dbReference type="PANTHER" id="PTHR43547:SF2">
    <property type="entry name" value="HYBRID SIGNAL TRANSDUCTION HISTIDINE KINASE C"/>
    <property type="match status" value="1"/>
</dbReference>
<dbReference type="Gene3D" id="3.30.565.10">
    <property type="entry name" value="Histidine kinase-like ATPase, C-terminal domain"/>
    <property type="match status" value="1"/>
</dbReference>
<dbReference type="PANTHER" id="PTHR43547">
    <property type="entry name" value="TWO-COMPONENT HISTIDINE KINASE"/>
    <property type="match status" value="1"/>
</dbReference>
<dbReference type="Pfam" id="PF02518">
    <property type="entry name" value="HATPase_c"/>
    <property type="match status" value="1"/>
</dbReference>
<dbReference type="EMBL" id="LAZR01031581">
    <property type="protein sequence ID" value="KKL53341.1"/>
    <property type="molecule type" value="Genomic_DNA"/>
</dbReference>
<dbReference type="SUPFAM" id="SSF55874">
    <property type="entry name" value="ATPase domain of HSP90 chaperone/DNA topoisomerase II/histidine kinase"/>
    <property type="match status" value="1"/>
</dbReference>
<dbReference type="AlphaFoldDB" id="A0A0F9DHP7"/>
<feature type="non-terminal residue" evidence="3">
    <location>
        <position position="1"/>
    </location>
</feature>
<name>A0A0F9DHP7_9ZZZZ</name>
<evidence type="ECO:0000313" key="3">
    <source>
        <dbReference type="EMBL" id="KKL53341.1"/>
    </source>
</evidence>
<proteinExistence type="predicted"/>